<comment type="caution">
    <text evidence="1">The sequence shown here is derived from an EMBL/GenBank/DDBJ whole genome shotgun (WGS) entry which is preliminary data.</text>
</comment>
<gene>
    <name evidence="1" type="ORF">BV25DRAFT_1996297</name>
</gene>
<reference evidence="1" key="1">
    <citation type="submission" date="2021-03" db="EMBL/GenBank/DDBJ databases">
        <authorList>
            <consortium name="DOE Joint Genome Institute"/>
            <person name="Ahrendt S."/>
            <person name="Looney B.P."/>
            <person name="Miyauchi S."/>
            <person name="Morin E."/>
            <person name="Drula E."/>
            <person name="Courty P.E."/>
            <person name="Chicoki N."/>
            <person name="Fauchery L."/>
            <person name="Kohler A."/>
            <person name="Kuo A."/>
            <person name="Labutti K."/>
            <person name="Pangilinan J."/>
            <person name="Lipzen A."/>
            <person name="Riley R."/>
            <person name="Andreopoulos W."/>
            <person name="He G."/>
            <person name="Johnson J."/>
            <person name="Barry K.W."/>
            <person name="Grigoriev I.V."/>
            <person name="Nagy L."/>
            <person name="Hibbett D."/>
            <person name="Henrissat B."/>
            <person name="Matheny P.B."/>
            <person name="Labbe J."/>
            <person name="Martin F."/>
        </authorList>
    </citation>
    <scope>NUCLEOTIDE SEQUENCE</scope>
    <source>
        <strain evidence="1">HHB10654</strain>
    </source>
</reference>
<dbReference type="EMBL" id="MU277323">
    <property type="protein sequence ID" value="KAI0054981.1"/>
    <property type="molecule type" value="Genomic_DNA"/>
</dbReference>
<proteinExistence type="predicted"/>
<evidence type="ECO:0000313" key="1">
    <source>
        <dbReference type="EMBL" id="KAI0054981.1"/>
    </source>
</evidence>
<dbReference type="Proteomes" id="UP000814140">
    <property type="component" value="Unassembled WGS sequence"/>
</dbReference>
<evidence type="ECO:0000313" key="2">
    <source>
        <dbReference type="Proteomes" id="UP000814140"/>
    </source>
</evidence>
<accession>A0ACB8SGZ4</accession>
<keyword evidence="2" id="KW-1185">Reference proteome</keyword>
<name>A0ACB8SGZ4_9AGAM</name>
<protein>
    <submittedName>
        <fullName evidence="1">Uncharacterized protein</fullName>
    </submittedName>
</protein>
<sequence length="123" mass="14109">MLFTAIQLDDFSPTLDPILRVEPNWHVEDPLQQRVRVWAEEASAEREEEERQKRGTRWMDSEDMMDVDEDELELAEDSSGQSNDEEDSDEVRALKVCAFDRAQALSGTQSAMNRVQSLPGHNT</sequence>
<reference evidence="1" key="2">
    <citation type="journal article" date="2022" name="New Phytol.">
        <title>Evolutionary transition to the ectomycorrhizal habit in the genomes of a hyperdiverse lineage of mushroom-forming fungi.</title>
        <authorList>
            <person name="Looney B."/>
            <person name="Miyauchi S."/>
            <person name="Morin E."/>
            <person name="Drula E."/>
            <person name="Courty P.E."/>
            <person name="Kohler A."/>
            <person name="Kuo A."/>
            <person name="LaButti K."/>
            <person name="Pangilinan J."/>
            <person name="Lipzen A."/>
            <person name="Riley R."/>
            <person name="Andreopoulos W."/>
            <person name="He G."/>
            <person name="Johnson J."/>
            <person name="Nolan M."/>
            <person name="Tritt A."/>
            <person name="Barry K.W."/>
            <person name="Grigoriev I.V."/>
            <person name="Nagy L.G."/>
            <person name="Hibbett D."/>
            <person name="Henrissat B."/>
            <person name="Matheny P.B."/>
            <person name="Labbe J."/>
            <person name="Martin F.M."/>
        </authorList>
    </citation>
    <scope>NUCLEOTIDE SEQUENCE</scope>
    <source>
        <strain evidence="1">HHB10654</strain>
    </source>
</reference>
<organism evidence="1 2">
    <name type="scientific">Artomyces pyxidatus</name>
    <dbReference type="NCBI Taxonomy" id="48021"/>
    <lineage>
        <taxon>Eukaryota</taxon>
        <taxon>Fungi</taxon>
        <taxon>Dikarya</taxon>
        <taxon>Basidiomycota</taxon>
        <taxon>Agaricomycotina</taxon>
        <taxon>Agaricomycetes</taxon>
        <taxon>Russulales</taxon>
        <taxon>Auriscalpiaceae</taxon>
        <taxon>Artomyces</taxon>
    </lineage>
</organism>